<evidence type="ECO:0000256" key="1">
    <source>
        <dbReference type="SAM" id="MobiDB-lite"/>
    </source>
</evidence>
<dbReference type="Gramene" id="Manes.15G184800.1.v8.1">
    <property type="protein sequence ID" value="Manes.15G184800.1.v8.1.CDS.1"/>
    <property type="gene ID" value="Manes.15G184800.v8.1"/>
</dbReference>
<proteinExistence type="predicted"/>
<dbReference type="GO" id="GO:0005576">
    <property type="term" value="C:extracellular region"/>
    <property type="evidence" value="ECO:0000318"/>
    <property type="project" value="GO_Central"/>
</dbReference>
<keyword evidence="2" id="KW-0732">Signal</keyword>
<protein>
    <recommendedName>
        <fullName evidence="5">Transmembrane protein</fullName>
    </recommendedName>
</protein>
<dbReference type="GO" id="GO:1902025">
    <property type="term" value="P:nitrate import"/>
    <property type="evidence" value="ECO:0000318"/>
    <property type="project" value="GO_Central"/>
</dbReference>
<feature type="region of interest" description="Disordered" evidence="1">
    <location>
        <begin position="67"/>
        <end position="89"/>
    </location>
</feature>
<evidence type="ECO:0000256" key="2">
    <source>
        <dbReference type="SAM" id="SignalP"/>
    </source>
</evidence>
<feature type="signal peptide" evidence="2">
    <location>
        <begin position="1"/>
        <end position="27"/>
    </location>
</feature>
<gene>
    <name evidence="3" type="ORF">MANES_15G184800v8</name>
</gene>
<evidence type="ECO:0008006" key="5">
    <source>
        <dbReference type="Google" id="ProtNLM"/>
    </source>
</evidence>
<dbReference type="GO" id="GO:2000280">
    <property type="term" value="P:regulation of root development"/>
    <property type="evidence" value="ECO:0000318"/>
    <property type="project" value="GO_Central"/>
</dbReference>
<evidence type="ECO:0000313" key="3">
    <source>
        <dbReference type="EMBL" id="OAY29952.1"/>
    </source>
</evidence>
<feature type="chain" id="PRO_5012112733" description="Transmembrane protein" evidence="2">
    <location>
        <begin position="28"/>
        <end position="89"/>
    </location>
</feature>
<dbReference type="OMA" id="GHDNPPP"/>
<dbReference type="Proteomes" id="UP000091857">
    <property type="component" value="Chromosome 15"/>
</dbReference>
<evidence type="ECO:0000313" key="4">
    <source>
        <dbReference type="Proteomes" id="UP000091857"/>
    </source>
</evidence>
<dbReference type="EMBL" id="CM004401">
    <property type="protein sequence ID" value="OAY29952.1"/>
    <property type="molecule type" value="Genomic_DNA"/>
</dbReference>
<dbReference type="AlphaFoldDB" id="A0A2C9UJ23"/>
<dbReference type="GO" id="GO:0005179">
    <property type="term" value="F:hormone activity"/>
    <property type="evidence" value="ECO:0000318"/>
    <property type="project" value="GO_Central"/>
</dbReference>
<organism evidence="3 4">
    <name type="scientific">Manihot esculenta</name>
    <name type="common">Cassava</name>
    <name type="synonym">Jatropha manihot</name>
    <dbReference type="NCBI Taxonomy" id="3983"/>
    <lineage>
        <taxon>Eukaryota</taxon>
        <taxon>Viridiplantae</taxon>
        <taxon>Streptophyta</taxon>
        <taxon>Embryophyta</taxon>
        <taxon>Tracheophyta</taxon>
        <taxon>Spermatophyta</taxon>
        <taxon>Magnoliopsida</taxon>
        <taxon>eudicotyledons</taxon>
        <taxon>Gunneridae</taxon>
        <taxon>Pentapetalae</taxon>
        <taxon>rosids</taxon>
        <taxon>fabids</taxon>
        <taxon>Malpighiales</taxon>
        <taxon>Euphorbiaceae</taxon>
        <taxon>Crotonoideae</taxon>
        <taxon>Manihoteae</taxon>
        <taxon>Manihot</taxon>
    </lineage>
</organism>
<accession>A0A2C9UJ23</accession>
<name>A0A2C9UJ23_MANES</name>
<comment type="caution">
    <text evidence="3">The sequence shown here is derived from an EMBL/GenBank/DDBJ whole genome shotgun (WGS) entry which is preliminary data.</text>
</comment>
<keyword evidence="4" id="KW-1185">Reference proteome</keyword>
<dbReference type="GO" id="GO:1901371">
    <property type="term" value="P:regulation of leaf morphogenesis"/>
    <property type="evidence" value="ECO:0000318"/>
    <property type="project" value="GO_Central"/>
</dbReference>
<sequence length="89" mass="9753">MANKAFLFSLVAGVVILLHLQMDLAEAASRQLHIHPPPFPNKLSLRNPKPPSFILYGINRYKYTESEAFRPTSPGHSPGVGHKDPPGAP</sequence>
<reference evidence="4" key="1">
    <citation type="journal article" date="2016" name="Nat. Biotechnol.">
        <title>Sequencing wild and cultivated cassava and related species reveals extensive interspecific hybridization and genetic diversity.</title>
        <authorList>
            <person name="Bredeson J.V."/>
            <person name="Lyons J.B."/>
            <person name="Prochnik S.E."/>
            <person name="Wu G.A."/>
            <person name="Ha C.M."/>
            <person name="Edsinger-Gonzales E."/>
            <person name="Grimwood J."/>
            <person name="Schmutz J."/>
            <person name="Rabbi I.Y."/>
            <person name="Egesi C."/>
            <person name="Nauluvula P."/>
            <person name="Lebot V."/>
            <person name="Ndunguru J."/>
            <person name="Mkamilo G."/>
            <person name="Bart R.S."/>
            <person name="Setter T.L."/>
            <person name="Gleadow R.M."/>
            <person name="Kulakow P."/>
            <person name="Ferguson M.E."/>
            <person name="Rounsley S."/>
            <person name="Rokhsar D.S."/>
        </authorList>
    </citation>
    <scope>NUCLEOTIDE SEQUENCE [LARGE SCALE GENOMIC DNA]</scope>
    <source>
        <strain evidence="4">cv. AM560-2</strain>
    </source>
</reference>